<dbReference type="GO" id="GO:0008767">
    <property type="term" value="F:UDP-galactopyranose mutase activity"/>
    <property type="evidence" value="ECO:0007669"/>
    <property type="project" value="InterPro"/>
</dbReference>
<dbReference type="SUPFAM" id="SSF51905">
    <property type="entry name" value="FAD/NAD(P)-binding domain"/>
    <property type="match status" value="1"/>
</dbReference>
<dbReference type="Proteomes" id="UP000092328">
    <property type="component" value="Chromosome"/>
</dbReference>
<dbReference type="GO" id="GO:0050660">
    <property type="term" value="F:flavin adenine dinucleotide binding"/>
    <property type="evidence" value="ECO:0007669"/>
    <property type="project" value="TreeGrafter"/>
</dbReference>
<evidence type="ECO:0000256" key="3">
    <source>
        <dbReference type="ARBA" id="ARBA00022630"/>
    </source>
</evidence>
<reference evidence="8" key="1">
    <citation type="journal article" date="2016" name="Genome Announc.">
        <title>Complete Genome Sequence of Brachyspira hyodysenteriae Type Strain B78 (ATCC 27164).</title>
        <authorList>
            <person name="Mirajkar N.S."/>
            <person name="Johnson T.J."/>
            <person name="Gebhart C.J."/>
        </authorList>
    </citation>
    <scope>NUCLEOTIDE SEQUENCE [LARGE SCALE GENOMIC DNA]</scope>
    <source>
        <strain evidence="8">B78</strain>
    </source>
</reference>
<dbReference type="PANTHER" id="PTHR21197:SF0">
    <property type="entry name" value="UDP-GALACTOPYRANOSE MUTASE"/>
    <property type="match status" value="1"/>
</dbReference>
<dbReference type="Gene3D" id="3.40.50.720">
    <property type="entry name" value="NAD(P)-binding Rossmann-like Domain"/>
    <property type="match status" value="3"/>
</dbReference>
<reference evidence="8" key="2">
    <citation type="journal article" date="2017" name="Genome Announc.">
        <title>Correction for Mirajkar et al., Complete Genome Sequence of Brachyspira hyodysenteriae Type Strain B78 (ATCC 27164).</title>
        <authorList>
            <person name="Mirajkar N.S."/>
            <person name="Johnson T.J."/>
            <person name="Gebhart C.J."/>
        </authorList>
    </citation>
    <scope>NUCLEOTIDE SEQUENCE [LARGE SCALE GENOMIC DNA]</scope>
    <source>
        <strain evidence="8">B78</strain>
    </source>
</reference>
<evidence type="ECO:0000256" key="2">
    <source>
        <dbReference type="ARBA" id="ARBA00009321"/>
    </source>
</evidence>
<evidence type="ECO:0000259" key="6">
    <source>
        <dbReference type="Pfam" id="PF03275"/>
    </source>
</evidence>
<dbReference type="NCBIfam" id="TIGR00031">
    <property type="entry name" value="UDP-GALP_mutase"/>
    <property type="match status" value="1"/>
</dbReference>
<keyword evidence="4" id="KW-0274">FAD</keyword>
<gene>
    <name evidence="7" type="ORF">BHYOB78_00845</name>
</gene>
<dbReference type="GO" id="GO:0005829">
    <property type="term" value="C:cytosol"/>
    <property type="evidence" value="ECO:0007669"/>
    <property type="project" value="TreeGrafter"/>
</dbReference>
<proteinExistence type="inferred from homology"/>
<dbReference type="InterPro" id="IPR036188">
    <property type="entry name" value="FAD/NAD-bd_sf"/>
</dbReference>
<dbReference type="Pfam" id="PF03275">
    <property type="entry name" value="GLF"/>
    <property type="match status" value="1"/>
</dbReference>
<dbReference type="AlphaFoldDB" id="A0A3B6W5V9"/>
<sequence>MHYDCLVVGAGITGSCLANILANCYNKNVLLIDKRNHIAGNCYDYKNEIGITIHKYGAHIFHTNNKKVWDYLSKYTSWNYYFHKVKAVVEGSKVTIPFNLKTIEEIFPHNISNRIISKLLDKYEYGSKISILDFKENDDKDIKFIYQYVYKNIFENYTIKQWGISPNDIDASVISRVPIYISNDDRYFQDIYQGIPSNGYTKLIEKLIDHENIHINLNTNFSDIKNKDFQYIFYTGSIDDFFNYKYGILPYRSIYFENITINKEYYQETSVINYPNNYDFTRIIEHKHFLDEYSNKTIISIEYSEMFDINRNDRYYPIENDINRNLYNKYLTEINKLNNVYILGRLGDYKYYNMDNAVERVLNFMDNFKF</sequence>
<protein>
    <submittedName>
        <fullName evidence="7">UDP-galactopyranose mutase</fullName>
    </submittedName>
</protein>
<dbReference type="PANTHER" id="PTHR21197">
    <property type="entry name" value="UDP-GALACTOPYRANOSE MUTASE"/>
    <property type="match status" value="1"/>
</dbReference>
<dbReference type="InterPro" id="IPR004379">
    <property type="entry name" value="UDP-GALP_mutase"/>
</dbReference>
<dbReference type="EMBL" id="CP015910">
    <property type="protein sequence ID" value="ANN62451.1"/>
    <property type="molecule type" value="Genomic_DNA"/>
</dbReference>
<dbReference type="GeneID" id="63961554"/>
<evidence type="ECO:0000256" key="4">
    <source>
        <dbReference type="ARBA" id="ARBA00022827"/>
    </source>
</evidence>
<evidence type="ECO:0000256" key="5">
    <source>
        <dbReference type="ARBA" id="ARBA00023235"/>
    </source>
</evidence>
<accession>A0A3B6W5V9</accession>
<evidence type="ECO:0000313" key="7">
    <source>
        <dbReference type="EMBL" id="ANN62451.1"/>
    </source>
</evidence>
<dbReference type="Pfam" id="PF13450">
    <property type="entry name" value="NAD_binding_8"/>
    <property type="match status" value="1"/>
</dbReference>
<evidence type="ECO:0000313" key="8">
    <source>
        <dbReference type="Proteomes" id="UP000092328"/>
    </source>
</evidence>
<keyword evidence="5" id="KW-0413">Isomerase</keyword>
<organism evidence="7 8">
    <name type="scientific">Brachyspira hyodysenteriae ATCC 27164</name>
    <dbReference type="NCBI Taxonomy" id="1266923"/>
    <lineage>
        <taxon>Bacteria</taxon>
        <taxon>Pseudomonadati</taxon>
        <taxon>Spirochaetota</taxon>
        <taxon>Spirochaetia</taxon>
        <taxon>Brachyspirales</taxon>
        <taxon>Brachyspiraceae</taxon>
        <taxon>Brachyspira</taxon>
    </lineage>
</organism>
<dbReference type="InterPro" id="IPR015899">
    <property type="entry name" value="UDP-GalPyranose_mutase_C"/>
</dbReference>
<evidence type="ECO:0000256" key="1">
    <source>
        <dbReference type="ARBA" id="ARBA00001974"/>
    </source>
</evidence>
<comment type="cofactor">
    <cofactor evidence="1">
        <name>FAD</name>
        <dbReference type="ChEBI" id="CHEBI:57692"/>
    </cofactor>
</comment>
<dbReference type="OrthoDB" id="9769600at2"/>
<comment type="similarity">
    <text evidence="2">Belongs to the UDP-galactopyranose/dTDP-fucopyranose mutase family.</text>
</comment>
<keyword evidence="8" id="KW-1185">Reference proteome</keyword>
<dbReference type="RefSeq" id="WP_020063554.1">
    <property type="nucleotide sequence ID" value="NZ_CP015910.2"/>
</dbReference>
<name>A0A3B6W5V9_BRAHO</name>
<feature type="domain" description="UDP-galactopyranose mutase C-terminal" evidence="6">
    <location>
        <begin position="152"/>
        <end position="351"/>
    </location>
</feature>
<keyword evidence="3" id="KW-0285">Flavoprotein</keyword>
<dbReference type="KEGG" id="bhd:BHYOB78_00845"/>